<feature type="compositionally biased region" description="Basic residues" evidence="1">
    <location>
        <begin position="230"/>
        <end position="244"/>
    </location>
</feature>
<name>K0S537_THAOC</name>
<feature type="compositionally biased region" description="Basic residues" evidence="1">
    <location>
        <begin position="120"/>
        <end position="138"/>
    </location>
</feature>
<evidence type="ECO:0000313" key="2">
    <source>
        <dbReference type="EMBL" id="EJK59974.1"/>
    </source>
</evidence>
<gene>
    <name evidence="2" type="ORF">THAOC_19747</name>
</gene>
<dbReference type="EMBL" id="AGNL01021886">
    <property type="protein sequence ID" value="EJK59974.1"/>
    <property type="molecule type" value="Genomic_DNA"/>
</dbReference>
<feature type="region of interest" description="Disordered" evidence="1">
    <location>
        <begin position="275"/>
        <end position="364"/>
    </location>
</feature>
<evidence type="ECO:0000256" key="1">
    <source>
        <dbReference type="SAM" id="MobiDB-lite"/>
    </source>
</evidence>
<reference evidence="2 3" key="1">
    <citation type="journal article" date="2012" name="Genome Biol.">
        <title>Genome and low-iron response of an oceanic diatom adapted to chronic iron limitation.</title>
        <authorList>
            <person name="Lommer M."/>
            <person name="Specht M."/>
            <person name="Roy A.S."/>
            <person name="Kraemer L."/>
            <person name="Andreson R."/>
            <person name="Gutowska M.A."/>
            <person name="Wolf J."/>
            <person name="Bergner S.V."/>
            <person name="Schilhabel M.B."/>
            <person name="Klostermeier U.C."/>
            <person name="Beiko R.G."/>
            <person name="Rosenstiel P."/>
            <person name="Hippler M."/>
            <person name="Laroche J."/>
        </authorList>
    </citation>
    <scope>NUCLEOTIDE SEQUENCE [LARGE SCALE GENOMIC DNA]</scope>
    <source>
        <strain evidence="2 3">CCMP1005</strain>
    </source>
</reference>
<feature type="compositionally biased region" description="Basic and acidic residues" evidence="1">
    <location>
        <begin position="275"/>
        <end position="287"/>
    </location>
</feature>
<accession>K0S537</accession>
<feature type="compositionally biased region" description="Gly residues" evidence="1">
    <location>
        <begin position="58"/>
        <end position="69"/>
    </location>
</feature>
<comment type="caution">
    <text evidence="2">The sequence shown here is derived from an EMBL/GenBank/DDBJ whole genome shotgun (WGS) entry which is preliminary data.</text>
</comment>
<protein>
    <submittedName>
        <fullName evidence="2">Uncharacterized protein</fullName>
    </submittedName>
</protein>
<keyword evidence="3" id="KW-1185">Reference proteome</keyword>
<proteinExistence type="predicted"/>
<feature type="compositionally biased region" description="Basic and acidic residues" evidence="1">
    <location>
        <begin position="317"/>
        <end position="344"/>
    </location>
</feature>
<sequence length="364" mass="38099">MSGLPIEDLLQCKGNQGCNGGNGSSILSDRGPLPPAPAAAANSTPGSPRVPSHPAVAQGGGGGGQGGTVGDAPRRARREGGGAAEEEAGARGQARVPGGGRPGQAARHGAKEGRRAAPGGRRRRRRAAVPRDARRRNPRVQNPARYAVHCSHMKATVDSLRHVLVVDKADDPTGLLGRRRLADLTGEEREAVGAMVDEIAQDVDIQLSNMGQDDGGHAGQDGGAQAPLGARRRRGGGPRWRRAERRGERAAGTVARVRRGLRRLLGRGSAGRVVHVDEPRVGRERPGRGRRGGVGGRVGRRVRRRPVDTGIDPTAEGGRRPRPREGGRRDEDRDHAGRDQKGARGDGGGESPARGSCAEADVQD</sequence>
<evidence type="ECO:0000313" key="3">
    <source>
        <dbReference type="Proteomes" id="UP000266841"/>
    </source>
</evidence>
<dbReference type="AlphaFoldDB" id="K0S537"/>
<feature type="region of interest" description="Disordered" evidence="1">
    <location>
        <begin position="210"/>
        <end position="254"/>
    </location>
</feature>
<dbReference type="Proteomes" id="UP000266841">
    <property type="component" value="Unassembled WGS sequence"/>
</dbReference>
<feature type="region of interest" description="Disordered" evidence="1">
    <location>
        <begin position="1"/>
        <end position="145"/>
    </location>
</feature>
<organism evidence="2 3">
    <name type="scientific">Thalassiosira oceanica</name>
    <name type="common">Marine diatom</name>
    <dbReference type="NCBI Taxonomy" id="159749"/>
    <lineage>
        <taxon>Eukaryota</taxon>
        <taxon>Sar</taxon>
        <taxon>Stramenopiles</taxon>
        <taxon>Ochrophyta</taxon>
        <taxon>Bacillariophyta</taxon>
        <taxon>Coscinodiscophyceae</taxon>
        <taxon>Thalassiosirophycidae</taxon>
        <taxon>Thalassiosirales</taxon>
        <taxon>Thalassiosiraceae</taxon>
        <taxon>Thalassiosira</taxon>
    </lineage>
</organism>